<dbReference type="Gene3D" id="1.10.150.20">
    <property type="entry name" value="5' to 3' exonuclease, C-terminal subdomain"/>
    <property type="match status" value="1"/>
</dbReference>
<evidence type="ECO:0000256" key="5">
    <source>
        <dbReference type="ARBA" id="ARBA00022806"/>
    </source>
</evidence>
<dbReference type="CDD" id="cd18795">
    <property type="entry name" value="SF2_C_Ski2"/>
    <property type="match status" value="1"/>
</dbReference>
<dbReference type="Pfam" id="PF00271">
    <property type="entry name" value="Helicase_C"/>
    <property type="match status" value="1"/>
</dbReference>
<proteinExistence type="predicted"/>
<evidence type="ECO:0000259" key="10">
    <source>
        <dbReference type="PROSITE" id="PS51192"/>
    </source>
</evidence>
<dbReference type="GO" id="GO:0005524">
    <property type="term" value="F:ATP binding"/>
    <property type="evidence" value="ECO:0007669"/>
    <property type="project" value="UniProtKB-KW"/>
</dbReference>
<dbReference type="GO" id="GO:0005634">
    <property type="term" value="C:nucleus"/>
    <property type="evidence" value="ECO:0007669"/>
    <property type="project" value="UniProtKB-SubCell"/>
</dbReference>
<dbReference type="InterPro" id="IPR014001">
    <property type="entry name" value="Helicase_ATP-bd"/>
</dbReference>
<dbReference type="EMBL" id="AGBW02011879">
    <property type="protein sequence ID" value="OWR45988.1"/>
    <property type="molecule type" value="Genomic_DNA"/>
</dbReference>
<dbReference type="SMART" id="SM00490">
    <property type="entry name" value="HELICc"/>
    <property type="match status" value="1"/>
</dbReference>
<dbReference type="GO" id="GO:0006302">
    <property type="term" value="P:double-strand break repair"/>
    <property type="evidence" value="ECO:0007669"/>
    <property type="project" value="UniProtKB-ARBA"/>
</dbReference>
<dbReference type="SUPFAM" id="SSF158702">
    <property type="entry name" value="Sec63 N-terminal domain-like"/>
    <property type="match status" value="1"/>
</dbReference>
<accession>A0A212EWV0</accession>
<dbReference type="eggNOG" id="KOG0950">
    <property type="taxonomic scope" value="Eukaryota"/>
</dbReference>
<keyword evidence="3" id="KW-0227">DNA damage</keyword>
<dbReference type="FunCoup" id="A0A212EWV0">
    <property type="interactions" value="1132"/>
</dbReference>
<keyword evidence="4" id="KW-0378">Hydrolase</keyword>
<keyword evidence="5 12" id="KW-0347">Helicase</keyword>
<feature type="domain" description="Helicase C-terminal" evidence="11">
    <location>
        <begin position="371"/>
        <end position="556"/>
    </location>
</feature>
<dbReference type="GO" id="GO:0043138">
    <property type="term" value="F:3'-5' DNA helicase activity"/>
    <property type="evidence" value="ECO:0007669"/>
    <property type="project" value="UniProtKB-EC"/>
</dbReference>
<comment type="caution">
    <text evidence="12">The sequence shown here is derived from an EMBL/GenBank/DDBJ whole genome shotgun (WGS) entry which is preliminary data.</text>
</comment>
<keyword evidence="2" id="KW-0547">Nucleotide-binding</keyword>
<dbReference type="PANTHER" id="PTHR47961">
    <property type="entry name" value="DNA POLYMERASE THETA, PUTATIVE (AFU_ORTHOLOGUE AFUA_1G05260)-RELATED"/>
    <property type="match status" value="1"/>
</dbReference>
<dbReference type="InterPro" id="IPR048960">
    <property type="entry name" value="POLQ-like_helical"/>
</dbReference>
<keyword evidence="7" id="KW-0234">DNA repair</keyword>
<gene>
    <name evidence="12" type="ORF">KGM_204780</name>
</gene>
<evidence type="ECO:0000256" key="6">
    <source>
        <dbReference type="ARBA" id="ARBA00022840"/>
    </source>
</evidence>
<name>A0A212EWV0_DANPL</name>
<dbReference type="InterPro" id="IPR011545">
    <property type="entry name" value="DEAD/DEAH_box_helicase_dom"/>
</dbReference>
<evidence type="ECO:0000313" key="13">
    <source>
        <dbReference type="Proteomes" id="UP000007151"/>
    </source>
</evidence>
<dbReference type="InterPro" id="IPR046931">
    <property type="entry name" value="HTH_61"/>
</dbReference>
<dbReference type="Gene3D" id="3.40.50.300">
    <property type="entry name" value="P-loop containing nucleotide triphosphate hydrolases"/>
    <property type="match status" value="2"/>
</dbReference>
<dbReference type="InterPro" id="IPR050474">
    <property type="entry name" value="Hel308_SKI2-like"/>
</dbReference>
<dbReference type="PANTHER" id="PTHR47961:SF12">
    <property type="entry name" value="HELICASE POLQ-LIKE"/>
    <property type="match status" value="1"/>
</dbReference>
<dbReference type="Pfam" id="PF00270">
    <property type="entry name" value="DEAD"/>
    <property type="match status" value="1"/>
</dbReference>
<sequence length="881" mass="96016">MNGFRSTLGSYTLYKDTALHSTALTSHGLKTVTQSLGTGTGPAAKRRWNVESAATEAALAGAGCVRGAATALAPPTPTPRGILFETKDSFLLDIRESGILAAETEEKSIFVPKANPVTKHEGFYGLPMIVKGLFKTYRNIEQLYDWQEECLNLQAIRDRLNLIYALPTSGGKTLVAEVLMLREVINRKHNAIFILPFVAIVQEKIWALAPFALQLEFLVEEYAGGKGHLPPKKRRKKNTIYIATIEKGLALVRSLIELNRLDEVGLIVVDELHLIGEAGRGSTLETLLTTVIFANKGIQIVGMSATIGNLPDLGRFLKAEIFEKQFRPVELKEYVKLGDVLYRLREDMELVVERKLAYDYSPAALALDPDFLGGLVSEVVPGGSCLVFCPTKRNCENVAALLCRLQRKDMSQHRTEERSALQRSLCNEGAAPGLVGAAAAGVAFHHAGLSADERSLIENAFRSGVISVICCTSTLAAGVNLPARRVIVRAPLVGRQLLSMGSYKQMVGRAGRAGVCEDGESILIVSPREWPAVRTRLSEGIPPALSSLKTSIDELLLSAVALNLCRDRKALKALLESTLLAIAPEEGSVDIDEVCNESIGSLLRSEALQVVGRDGHVKEDELQLAVSTVGRAAVKGCLDLTTTKQLMKELEQASRGLVLMGCLHLLFLVTPQEVSIRPDYRHYYTLYSNLDEEGLQTARVLGITEVNAVRMMTGKPITNVSESVLNRFYVALTLRDLYRRMPFAAVSDKYNIPKGTISSLLSSAVALCLGAQRACVELGSWTYGTLFDELASRLKHCGAPELEALMELPAVKKGRALQLHRAGFRRLEDVARAAPDDLVAAVTHLSRTAANHLISAARVLLIEKVENLRAEAEDVMEGLNL</sequence>
<dbReference type="Proteomes" id="UP000007151">
    <property type="component" value="Unassembled WGS sequence"/>
</dbReference>
<dbReference type="GO" id="GO:0003676">
    <property type="term" value="F:nucleic acid binding"/>
    <property type="evidence" value="ECO:0007669"/>
    <property type="project" value="InterPro"/>
</dbReference>
<evidence type="ECO:0000256" key="1">
    <source>
        <dbReference type="ARBA" id="ARBA00004123"/>
    </source>
</evidence>
<dbReference type="AlphaFoldDB" id="A0A212EWV0"/>
<reference evidence="12 13" key="1">
    <citation type="journal article" date="2011" name="Cell">
        <title>The monarch butterfly genome yields insights into long-distance migration.</title>
        <authorList>
            <person name="Zhan S."/>
            <person name="Merlin C."/>
            <person name="Boore J.L."/>
            <person name="Reppert S.M."/>
        </authorList>
    </citation>
    <scope>NUCLEOTIDE SEQUENCE [LARGE SCALE GENOMIC DNA]</scope>
    <source>
        <strain evidence="12">F-2</strain>
    </source>
</reference>
<dbReference type="Gene3D" id="1.10.3380.20">
    <property type="match status" value="1"/>
</dbReference>
<evidence type="ECO:0000313" key="12">
    <source>
        <dbReference type="EMBL" id="OWR45988.1"/>
    </source>
</evidence>
<keyword evidence="13" id="KW-1185">Reference proteome</keyword>
<dbReference type="KEGG" id="dpl:KGM_204780"/>
<dbReference type="SUPFAM" id="SSF52540">
    <property type="entry name" value="P-loop containing nucleoside triphosphate hydrolases"/>
    <property type="match status" value="2"/>
</dbReference>
<evidence type="ECO:0000256" key="3">
    <source>
        <dbReference type="ARBA" id="ARBA00022763"/>
    </source>
</evidence>
<dbReference type="PROSITE" id="PS51192">
    <property type="entry name" value="HELICASE_ATP_BIND_1"/>
    <property type="match status" value="1"/>
</dbReference>
<evidence type="ECO:0000256" key="9">
    <source>
        <dbReference type="ARBA" id="ARBA00048988"/>
    </source>
</evidence>
<keyword evidence="6" id="KW-0067">ATP-binding</keyword>
<dbReference type="InParanoid" id="A0A212EWV0"/>
<comment type="subcellular location">
    <subcellularLocation>
        <location evidence="1">Nucleus</location>
    </subcellularLocation>
</comment>
<dbReference type="CDD" id="cd18026">
    <property type="entry name" value="DEXHc_POLQ-like"/>
    <property type="match status" value="1"/>
</dbReference>
<feature type="domain" description="Helicase ATP-binding" evidence="10">
    <location>
        <begin position="153"/>
        <end position="325"/>
    </location>
</feature>
<evidence type="ECO:0000256" key="2">
    <source>
        <dbReference type="ARBA" id="ARBA00022741"/>
    </source>
</evidence>
<dbReference type="PROSITE" id="PS51194">
    <property type="entry name" value="HELICASE_CTER"/>
    <property type="match status" value="1"/>
</dbReference>
<organism evidence="12 13">
    <name type="scientific">Danaus plexippus plexippus</name>
    <dbReference type="NCBI Taxonomy" id="278856"/>
    <lineage>
        <taxon>Eukaryota</taxon>
        <taxon>Metazoa</taxon>
        <taxon>Ecdysozoa</taxon>
        <taxon>Arthropoda</taxon>
        <taxon>Hexapoda</taxon>
        <taxon>Insecta</taxon>
        <taxon>Pterygota</taxon>
        <taxon>Neoptera</taxon>
        <taxon>Endopterygota</taxon>
        <taxon>Lepidoptera</taxon>
        <taxon>Glossata</taxon>
        <taxon>Ditrysia</taxon>
        <taxon>Papilionoidea</taxon>
        <taxon>Nymphalidae</taxon>
        <taxon>Danainae</taxon>
        <taxon>Danaini</taxon>
        <taxon>Danaina</taxon>
        <taxon>Danaus</taxon>
        <taxon>Danaus</taxon>
    </lineage>
</organism>
<dbReference type="Pfam" id="PF20470">
    <property type="entry name" value="HTH_61"/>
    <property type="match status" value="1"/>
</dbReference>
<protein>
    <submittedName>
        <fullName evidence="12">Helicase POLQ like protein</fullName>
    </submittedName>
</protein>
<dbReference type="Pfam" id="PF21099">
    <property type="entry name" value="POLQ_helical"/>
    <property type="match status" value="1"/>
</dbReference>
<dbReference type="InterPro" id="IPR027417">
    <property type="entry name" value="P-loop_NTPase"/>
</dbReference>
<dbReference type="GO" id="GO:0016787">
    <property type="term" value="F:hydrolase activity"/>
    <property type="evidence" value="ECO:0007669"/>
    <property type="project" value="UniProtKB-KW"/>
</dbReference>
<keyword evidence="8" id="KW-0539">Nucleus</keyword>
<evidence type="ECO:0000256" key="4">
    <source>
        <dbReference type="ARBA" id="ARBA00022801"/>
    </source>
</evidence>
<dbReference type="STRING" id="278856.A0A212EWV0"/>
<evidence type="ECO:0000256" key="8">
    <source>
        <dbReference type="ARBA" id="ARBA00023242"/>
    </source>
</evidence>
<comment type="catalytic activity">
    <reaction evidence="9">
        <text>ATP + H2O = ADP + phosphate + H(+)</text>
        <dbReference type="Rhea" id="RHEA:13065"/>
        <dbReference type="ChEBI" id="CHEBI:15377"/>
        <dbReference type="ChEBI" id="CHEBI:15378"/>
        <dbReference type="ChEBI" id="CHEBI:30616"/>
        <dbReference type="ChEBI" id="CHEBI:43474"/>
        <dbReference type="ChEBI" id="CHEBI:456216"/>
        <dbReference type="EC" id="5.6.2.4"/>
    </reaction>
</comment>
<evidence type="ECO:0000256" key="7">
    <source>
        <dbReference type="ARBA" id="ARBA00023204"/>
    </source>
</evidence>
<dbReference type="FunFam" id="3.40.50.300:FF:000813">
    <property type="entry name" value="helicase POLQ-like isoform X1"/>
    <property type="match status" value="1"/>
</dbReference>
<evidence type="ECO:0000259" key="11">
    <source>
        <dbReference type="PROSITE" id="PS51194"/>
    </source>
</evidence>
<dbReference type="SMART" id="SM00487">
    <property type="entry name" value="DEXDc"/>
    <property type="match status" value="1"/>
</dbReference>
<dbReference type="InterPro" id="IPR001650">
    <property type="entry name" value="Helicase_C-like"/>
</dbReference>